<evidence type="ECO:0000313" key="1">
    <source>
        <dbReference type="EMBL" id="KKK67329.1"/>
    </source>
</evidence>
<sequence length="69" mass="8185">MTETDRVREEMKPLYITVSTIAGSRLIGDVKTKSGLADLDLVREVEALMEKYKVNYMWFAWNRWEIEEE</sequence>
<dbReference type="AlphaFoldDB" id="A0A0F8ZLP2"/>
<dbReference type="EMBL" id="LAZR01059666">
    <property type="protein sequence ID" value="KKK67329.1"/>
    <property type="molecule type" value="Genomic_DNA"/>
</dbReference>
<organism evidence="1">
    <name type="scientific">marine sediment metagenome</name>
    <dbReference type="NCBI Taxonomy" id="412755"/>
    <lineage>
        <taxon>unclassified sequences</taxon>
        <taxon>metagenomes</taxon>
        <taxon>ecological metagenomes</taxon>
    </lineage>
</organism>
<comment type="caution">
    <text evidence="1">The sequence shown here is derived from an EMBL/GenBank/DDBJ whole genome shotgun (WGS) entry which is preliminary data.</text>
</comment>
<proteinExistence type="predicted"/>
<name>A0A0F8ZLP2_9ZZZZ</name>
<accession>A0A0F8ZLP2</accession>
<gene>
    <name evidence="1" type="ORF">LCGC14_2955150</name>
</gene>
<reference evidence="1" key="1">
    <citation type="journal article" date="2015" name="Nature">
        <title>Complex archaea that bridge the gap between prokaryotes and eukaryotes.</title>
        <authorList>
            <person name="Spang A."/>
            <person name="Saw J.H."/>
            <person name="Jorgensen S.L."/>
            <person name="Zaremba-Niedzwiedzka K."/>
            <person name="Martijn J."/>
            <person name="Lind A.E."/>
            <person name="van Eijk R."/>
            <person name="Schleper C."/>
            <person name="Guy L."/>
            <person name="Ettema T.J."/>
        </authorList>
    </citation>
    <scope>NUCLEOTIDE SEQUENCE</scope>
</reference>
<protein>
    <submittedName>
        <fullName evidence="1">Uncharacterized protein</fullName>
    </submittedName>
</protein>